<dbReference type="STRING" id="1798396.A2973_00475"/>
<evidence type="ECO:0000313" key="2">
    <source>
        <dbReference type="Proteomes" id="UP000176409"/>
    </source>
</evidence>
<proteinExistence type="predicted"/>
<evidence type="ECO:0000313" key="1">
    <source>
        <dbReference type="EMBL" id="OGG29064.1"/>
    </source>
</evidence>
<name>A0A1F6AWJ3_9BACT</name>
<comment type="caution">
    <text evidence="1">The sequence shown here is derived from an EMBL/GenBank/DDBJ whole genome shotgun (WGS) entry which is preliminary data.</text>
</comment>
<sequence length="156" mass="16626">MKYKLVGVCIVLGLLLGATGFVVYKVLTPAKTGEVVVSEELPKEEFEPVDPSIVVDVSRSRSKDNTVVVSATGLGAKVSAIAYELTYESQGLIKGVNSGSKPIDVIGQASFSREVYLGTCSRNVCKPDLGIKSVSVVLEFTNASGKKSQFTKDYDL</sequence>
<gene>
    <name evidence="1" type="ORF">A2973_00475</name>
</gene>
<dbReference type="EMBL" id="MFJZ01000058">
    <property type="protein sequence ID" value="OGG29064.1"/>
    <property type="molecule type" value="Genomic_DNA"/>
</dbReference>
<dbReference type="AlphaFoldDB" id="A0A1F6AWJ3"/>
<protein>
    <submittedName>
        <fullName evidence="1">Uncharacterized protein</fullName>
    </submittedName>
</protein>
<organism evidence="1 2">
    <name type="scientific">Candidatus Gottesmanbacteria bacterium RIFCSPLOWO2_01_FULL_49_10</name>
    <dbReference type="NCBI Taxonomy" id="1798396"/>
    <lineage>
        <taxon>Bacteria</taxon>
        <taxon>Candidatus Gottesmaniibacteriota</taxon>
    </lineage>
</organism>
<reference evidence="1 2" key="1">
    <citation type="journal article" date="2016" name="Nat. Commun.">
        <title>Thousands of microbial genomes shed light on interconnected biogeochemical processes in an aquifer system.</title>
        <authorList>
            <person name="Anantharaman K."/>
            <person name="Brown C.T."/>
            <person name="Hug L.A."/>
            <person name="Sharon I."/>
            <person name="Castelle C.J."/>
            <person name="Probst A.J."/>
            <person name="Thomas B.C."/>
            <person name="Singh A."/>
            <person name="Wilkins M.J."/>
            <person name="Karaoz U."/>
            <person name="Brodie E.L."/>
            <person name="Williams K.H."/>
            <person name="Hubbard S.S."/>
            <person name="Banfield J.F."/>
        </authorList>
    </citation>
    <scope>NUCLEOTIDE SEQUENCE [LARGE SCALE GENOMIC DNA]</scope>
</reference>
<dbReference type="Proteomes" id="UP000176409">
    <property type="component" value="Unassembled WGS sequence"/>
</dbReference>
<accession>A0A1F6AWJ3</accession>